<protein>
    <submittedName>
        <fullName evidence="2">Uncharacterized protein</fullName>
    </submittedName>
</protein>
<organism evidence="2 3">
    <name type="scientific">Folsomia candida</name>
    <name type="common">Springtail</name>
    <dbReference type="NCBI Taxonomy" id="158441"/>
    <lineage>
        <taxon>Eukaryota</taxon>
        <taxon>Metazoa</taxon>
        <taxon>Ecdysozoa</taxon>
        <taxon>Arthropoda</taxon>
        <taxon>Hexapoda</taxon>
        <taxon>Collembola</taxon>
        <taxon>Entomobryomorpha</taxon>
        <taxon>Isotomoidea</taxon>
        <taxon>Isotomidae</taxon>
        <taxon>Proisotominae</taxon>
        <taxon>Folsomia</taxon>
    </lineage>
</organism>
<evidence type="ECO:0000256" key="1">
    <source>
        <dbReference type="SAM" id="MobiDB-lite"/>
    </source>
</evidence>
<evidence type="ECO:0000313" key="2">
    <source>
        <dbReference type="EMBL" id="OXA38398.1"/>
    </source>
</evidence>
<dbReference type="Proteomes" id="UP000198287">
    <property type="component" value="Unassembled WGS sequence"/>
</dbReference>
<keyword evidence="3" id="KW-1185">Reference proteome</keyword>
<name>A0A226D0S2_FOLCA</name>
<dbReference type="AlphaFoldDB" id="A0A226D0S2"/>
<sequence length="327" mass="36446">MYTDGKNNLQNSVISTLVDIILNTEDASANYTEILDSMPISQEKKEEIRPQASFGRNRKLRKKYRAIIKAVAAEKGTDAKMKVILDVLLEIRWIACRDTILAVEWHKIPGLKEAMTPKVPVDSETVGATQIFDEVDEPPQPCSASTSTSVVVSTANSNRPPLGNPVHEVINPRGSEEIGGLNESEPLKSSGETRPRKISKRFDTTRQRQTQFTCILFPPIGGAILLLKTIPTYHFAGPHMDRSDTSTNSYSTTEMPRSLCKVNPSVKLDDTYFPVNATELLPDWNKTILDLCHDPETILIVTVALIQNKSQEIRCPERSLDLAFLSR</sequence>
<dbReference type="EMBL" id="LNIX01000046">
    <property type="protein sequence ID" value="OXA38398.1"/>
    <property type="molecule type" value="Genomic_DNA"/>
</dbReference>
<gene>
    <name evidence="2" type="ORF">Fcan01_26859</name>
</gene>
<proteinExistence type="predicted"/>
<evidence type="ECO:0000313" key="3">
    <source>
        <dbReference type="Proteomes" id="UP000198287"/>
    </source>
</evidence>
<feature type="region of interest" description="Disordered" evidence="1">
    <location>
        <begin position="173"/>
        <end position="203"/>
    </location>
</feature>
<feature type="compositionally biased region" description="Basic and acidic residues" evidence="1">
    <location>
        <begin position="191"/>
        <end position="203"/>
    </location>
</feature>
<reference evidence="2 3" key="1">
    <citation type="submission" date="2015-12" db="EMBL/GenBank/DDBJ databases">
        <title>The genome of Folsomia candida.</title>
        <authorList>
            <person name="Faddeeva A."/>
            <person name="Derks M.F."/>
            <person name="Anvar Y."/>
            <person name="Smit S."/>
            <person name="Van Straalen N."/>
            <person name="Roelofs D."/>
        </authorList>
    </citation>
    <scope>NUCLEOTIDE SEQUENCE [LARGE SCALE GENOMIC DNA]</scope>
    <source>
        <strain evidence="2 3">VU population</strain>
        <tissue evidence="2">Whole body</tissue>
    </source>
</reference>
<accession>A0A226D0S2</accession>
<comment type="caution">
    <text evidence="2">The sequence shown here is derived from an EMBL/GenBank/DDBJ whole genome shotgun (WGS) entry which is preliminary data.</text>
</comment>